<keyword evidence="3" id="KW-1185">Reference proteome</keyword>
<sequence length="206" mass="23929">MNVFPCNLNGWVIAIVAYCLVAIAAFLPTLNAILRKIQLHPGGDSFNESLYFSDEGKKILTQHYSRIRGTLLFWKNQAEKFKNFHYYCLLWTIPISILIPIITQLIDEDYFSKLFLTIISSHAALLIGFHQGLRIEANYRAFRNGESDFYDLYRRMLDEPKSFGNTETIQIDTYIQDVAIVRKLVRNAETNNFPTLEDVKLTHRDK</sequence>
<dbReference type="RefSeq" id="WP_074604854.1">
    <property type="nucleotide sequence ID" value="NZ_FNGY01000001.1"/>
</dbReference>
<keyword evidence="1" id="KW-0472">Membrane</keyword>
<evidence type="ECO:0000313" key="2">
    <source>
        <dbReference type="EMBL" id="SDL60617.1"/>
    </source>
</evidence>
<feature type="transmembrane region" description="Helical" evidence="1">
    <location>
        <begin position="12"/>
        <end position="34"/>
    </location>
</feature>
<accession>A0A1G9LFR3</accession>
<keyword evidence="1" id="KW-0812">Transmembrane</keyword>
<protein>
    <recommendedName>
        <fullName evidence="4">SMODS and SLOG-associating 2TM effector domain-containing protein</fullName>
    </recommendedName>
</protein>
<evidence type="ECO:0000256" key="1">
    <source>
        <dbReference type="SAM" id="Phobius"/>
    </source>
</evidence>
<feature type="transmembrane region" description="Helical" evidence="1">
    <location>
        <begin position="84"/>
        <end position="102"/>
    </location>
</feature>
<name>A0A1G9LFR3_9SPHI</name>
<reference evidence="3" key="1">
    <citation type="submission" date="2016-10" db="EMBL/GenBank/DDBJ databases">
        <authorList>
            <person name="Varghese N."/>
            <person name="Submissions S."/>
        </authorList>
    </citation>
    <scope>NUCLEOTIDE SEQUENCE [LARGE SCALE GENOMIC DNA]</scope>
    <source>
        <strain evidence="3">DSM 19110</strain>
    </source>
</reference>
<evidence type="ECO:0008006" key="4">
    <source>
        <dbReference type="Google" id="ProtNLM"/>
    </source>
</evidence>
<dbReference type="EMBL" id="FNGY01000001">
    <property type="protein sequence ID" value="SDL60617.1"/>
    <property type="molecule type" value="Genomic_DNA"/>
</dbReference>
<dbReference type="Proteomes" id="UP000183200">
    <property type="component" value="Unassembled WGS sequence"/>
</dbReference>
<proteinExistence type="predicted"/>
<evidence type="ECO:0000313" key="3">
    <source>
        <dbReference type="Proteomes" id="UP000183200"/>
    </source>
</evidence>
<gene>
    <name evidence="2" type="ORF">SAMN05421820_101870</name>
</gene>
<feature type="transmembrane region" description="Helical" evidence="1">
    <location>
        <begin position="114"/>
        <end position="133"/>
    </location>
</feature>
<dbReference type="OrthoDB" id="9255849at2"/>
<dbReference type="AlphaFoldDB" id="A0A1G9LFR3"/>
<keyword evidence="1" id="KW-1133">Transmembrane helix</keyword>
<organism evidence="2 3">
    <name type="scientific">Pedobacter steynii</name>
    <dbReference type="NCBI Taxonomy" id="430522"/>
    <lineage>
        <taxon>Bacteria</taxon>
        <taxon>Pseudomonadati</taxon>
        <taxon>Bacteroidota</taxon>
        <taxon>Sphingobacteriia</taxon>
        <taxon>Sphingobacteriales</taxon>
        <taxon>Sphingobacteriaceae</taxon>
        <taxon>Pedobacter</taxon>
    </lineage>
</organism>